<evidence type="ECO:0000256" key="3">
    <source>
        <dbReference type="RuleBase" id="RU000363"/>
    </source>
</evidence>
<evidence type="ECO:0000313" key="5">
    <source>
        <dbReference type="Proteomes" id="UP001560573"/>
    </source>
</evidence>
<dbReference type="EMBL" id="JAULBC010000002">
    <property type="protein sequence ID" value="MEX6687796.1"/>
    <property type="molecule type" value="Genomic_DNA"/>
</dbReference>
<dbReference type="RefSeq" id="WP_369329199.1">
    <property type="nucleotide sequence ID" value="NZ_JAULBC010000002.1"/>
</dbReference>
<protein>
    <submittedName>
        <fullName evidence="4">SDR family NAD(P)-dependent oxidoreductase</fullName>
    </submittedName>
</protein>
<dbReference type="SUPFAM" id="SSF51735">
    <property type="entry name" value="NAD(P)-binding Rossmann-fold domains"/>
    <property type="match status" value="1"/>
</dbReference>
<accession>A0ABV3ZFC8</accession>
<comment type="similarity">
    <text evidence="1 3">Belongs to the short-chain dehydrogenases/reductases (SDR) family.</text>
</comment>
<sequence length="252" mass="27476">MSKTILVTGATSGFGKAIATKFAAAGWRCIITGRRKDKLEALADELAASYKTEVRGLVFDVQDKAQVFAEMKNLPVEWSIIDVLVNNAGLALGRDSFDEASLDDWDTMIDTNVKGLLYMSKAVLPGMVSRKKGHIINIGSTAGKEVYLNGNAYCASKHAVDAISKAQRMDLLPYKIKVTAIHPGAAETEFSTVRFKGDQQKADAVYEGYEPLHAEDIADTVFYCANLPEHVCINDLVITCTAQANSFYTHKS</sequence>
<keyword evidence="2" id="KW-0560">Oxidoreductase</keyword>
<name>A0ABV3ZFC8_9BACT</name>
<proteinExistence type="inferred from homology"/>
<comment type="caution">
    <text evidence="4">The sequence shown here is derived from an EMBL/GenBank/DDBJ whole genome shotgun (WGS) entry which is preliminary data.</text>
</comment>
<keyword evidence="5" id="KW-1185">Reference proteome</keyword>
<reference evidence="4 5" key="1">
    <citation type="submission" date="2023-07" db="EMBL/GenBank/DDBJ databases">
        <authorList>
            <person name="Lian W.-H."/>
        </authorList>
    </citation>
    <scope>NUCLEOTIDE SEQUENCE [LARGE SCALE GENOMIC DNA]</scope>
    <source>
        <strain evidence="4 5">SYSU DXS3180</strain>
    </source>
</reference>
<organism evidence="4 5">
    <name type="scientific">Danxiaibacter flavus</name>
    <dbReference type="NCBI Taxonomy" id="3049108"/>
    <lineage>
        <taxon>Bacteria</taxon>
        <taxon>Pseudomonadati</taxon>
        <taxon>Bacteroidota</taxon>
        <taxon>Chitinophagia</taxon>
        <taxon>Chitinophagales</taxon>
        <taxon>Chitinophagaceae</taxon>
        <taxon>Danxiaibacter</taxon>
    </lineage>
</organism>
<evidence type="ECO:0000256" key="1">
    <source>
        <dbReference type="ARBA" id="ARBA00006484"/>
    </source>
</evidence>
<dbReference type="PROSITE" id="PS00061">
    <property type="entry name" value="ADH_SHORT"/>
    <property type="match status" value="1"/>
</dbReference>
<evidence type="ECO:0000256" key="2">
    <source>
        <dbReference type="ARBA" id="ARBA00023002"/>
    </source>
</evidence>
<dbReference type="InterPro" id="IPR002347">
    <property type="entry name" value="SDR_fam"/>
</dbReference>
<dbReference type="InterPro" id="IPR036291">
    <property type="entry name" value="NAD(P)-bd_dom_sf"/>
</dbReference>
<dbReference type="PANTHER" id="PTHR42901:SF1">
    <property type="entry name" value="ALCOHOL DEHYDROGENASE"/>
    <property type="match status" value="1"/>
</dbReference>
<dbReference type="PRINTS" id="PR00080">
    <property type="entry name" value="SDRFAMILY"/>
</dbReference>
<gene>
    <name evidence="4" type="ORF">QTN47_09845</name>
</gene>
<dbReference type="Gene3D" id="3.40.50.720">
    <property type="entry name" value="NAD(P)-binding Rossmann-like Domain"/>
    <property type="match status" value="1"/>
</dbReference>
<dbReference type="InterPro" id="IPR020904">
    <property type="entry name" value="Sc_DH/Rdtase_CS"/>
</dbReference>
<evidence type="ECO:0000313" key="4">
    <source>
        <dbReference type="EMBL" id="MEX6687796.1"/>
    </source>
</evidence>
<dbReference type="PRINTS" id="PR00081">
    <property type="entry name" value="GDHRDH"/>
</dbReference>
<dbReference type="Proteomes" id="UP001560573">
    <property type="component" value="Unassembled WGS sequence"/>
</dbReference>
<dbReference type="Pfam" id="PF00106">
    <property type="entry name" value="adh_short"/>
    <property type="match status" value="1"/>
</dbReference>
<dbReference type="PANTHER" id="PTHR42901">
    <property type="entry name" value="ALCOHOL DEHYDROGENASE"/>
    <property type="match status" value="1"/>
</dbReference>